<dbReference type="PANTHER" id="PTHR43179:SF12">
    <property type="entry name" value="GALACTOFURANOSYLTRANSFERASE GLFT2"/>
    <property type="match status" value="1"/>
</dbReference>
<accession>A0A7W5CGN4</accession>
<comment type="caution">
    <text evidence="6">The sequence shown here is derived from an EMBL/GenBank/DDBJ whole genome shotgun (WGS) entry which is preliminary data.</text>
</comment>
<reference evidence="6 7" key="1">
    <citation type="submission" date="2020-08" db="EMBL/GenBank/DDBJ databases">
        <title>Genomic Encyclopedia of Type Strains, Phase III (KMG-III): the genomes of soil and plant-associated and newly described type strains.</title>
        <authorList>
            <person name="Whitman W."/>
        </authorList>
    </citation>
    <scope>NUCLEOTIDE SEQUENCE [LARGE SCALE GENOMIC DNA]</scope>
    <source>
        <strain evidence="6 7">CECT 8356</strain>
    </source>
</reference>
<evidence type="ECO:0000256" key="4">
    <source>
        <dbReference type="ARBA" id="ARBA00022679"/>
    </source>
</evidence>
<sequence>MSVAVVIPNWNGCDDLPACLDSLRSQTVPVEIVVVENGSTDGSAEMLRASYPDVTVLAQPVNLGFAGGVNVGLRYALHRGHDHIALLNNDAIAEPIWVERLLGEMSRDARVGMVASKFLTIDGTRIDSTGECYSIWGLPFPRGRGEQRLDAYDEEGELFGASGGSTLYRADMLRDVGLFDEDFFAYFEDIDLSWRAHLRGWRVRLAPTAVAYHRIGATSGRIPGFTTYQTLKNLIWVVAKNVPRRYLATIAPRLALAYTLTFWRAVLHGKGVIAVKGVVVAAVKMPTKIRERRVIQRGRRIDDDAVRSLLVWDLPPGSSNLRRLRALVRRT</sequence>
<keyword evidence="3" id="KW-0328">Glycosyltransferase</keyword>
<gene>
    <name evidence="6" type="ORF">FHS07_000991</name>
</gene>
<evidence type="ECO:0000256" key="1">
    <source>
        <dbReference type="ARBA" id="ARBA00004776"/>
    </source>
</evidence>
<protein>
    <recommendedName>
        <fullName evidence="5">Glycosyltransferase 2-like domain-containing protein</fullName>
    </recommendedName>
</protein>
<name>A0A7W5CGN4_9MICO</name>
<comment type="similarity">
    <text evidence="2">Belongs to the glycosyltransferase 2 family.</text>
</comment>
<evidence type="ECO:0000313" key="6">
    <source>
        <dbReference type="EMBL" id="MBB3157307.1"/>
    </source>
</evidence>
<evidence type="ECO:0000256" key="3">
    <source>
        <dbReference type="ARBA" id="ARBA00022676"/>
    </source>
</evidence>
<keyword evidence="4" id="KW-0808">Transferase</keyword>
<organism evidence="6 7">
    <name type="scientific">Microbacterium proteolyticum</name>
    <dbReference type="NCBI Taxonomy" id="1572644"/>
    <lineage>
        <taxon>Bacteria</taxon>
        <taxon>Bacillati</taxon>
        <taxon>Actinomycetota</taxon>
        <taxon>Actinomycetes</taxon>
        <taxon>Micrococcales</taxon>
        <taxon>Microbacteriaceae</taxon>
        <taxon>Microbacterium</taxon>
    </lineage>
</organism>
<dbReference type="InterPro" id="IPR001173">
    <property type="entry name" value="Glyco_trans_2-like"/>
</dbReference>
<dbReference type="AlphaFoldDB" id="A0A7W5CGN4"/>
<evidence type="ECO:0000313" key="7">
    <source>
        <dbReference type="Proteomes" id="UP000543579"/>
    </source>
</evidence>
<evidence type="ECO:0000259" key="5">
    <source>
        <dbReference type="Pfam" id="PF00535"/>
    </source>
</evidence>
<dbReference type="GO" id="GO:0016757">
    <property type="term" value="F:glycosyltransferase activity"/>
    <property type="evidence" value="ECO:0007669"/>
    <property type="project" value="UniProtKB-KW"/>
</dbReference>
<proteinExistence type="inferred from homology"/>
<dbReference type="Proteomes" id="UP000543579">
    <property type="component" value="Unassembled WGS sequence"/>
</dbReference>
<dbReference type="PANTHER" id="PTHR43179">
    <property type="entry name" value="RHAMNOSYLTRANSFERASE WBBL"/>
    <property type="match status" value="1"/>
</dbReference>
<evidence type="ECO:0000256" key="2">
    <source>
        <dbReference type="ARBA" id="ARBA00006739"/>
    </source>
</evidence>
<dbReference type="InterPro" id="IPR029044">
    <property type="entry name" value="Nucleotide-diphossugar_trans"/>
</dbReference>
<dbReference type="Gene3D" id="3.90.550.10">
    <property type="entry name" value="Spore Coat Polysaccharide Biosynthesis Protein SpsA, Chain A"/>
    <property type="match status" value="1"/>
</dbReference>
<dbReference type="CDD" id="cd04186">
    <property type="entry name" value="GT_2_like_c"/>
    <property type="match status" value="1"/>
</dbReference>
<comment type="pathway">
    <text evidence="1">Cell wall biogenesis; cell wall polysaccharide biosynthesis.</text>
</comment>
<dbReference type="SUPFAM" id="SSF53448">
    <property type="entry name" value="Nucleotide-diphospho-sugar transferases"/>
    <property type="match status" value="1"/>
</dbReference>
<dbReference type="RefSeq" id="WP_183418740.1">
    <property type="nucleotide sequence ID" value="NZ_JACHXY010000001.1"/>
</dbReference>
<dbReference type="Pfam" id="PF00535">
    <property type="entry name" value="Glycos_transf_2"/>
    <property type="match status" value="1"/>
</dbReference>
<feature type="domain" description="Glycosyltransferase 2-like" evidence="5">
    <location>
        <begin position="5"/>
        <end position="176"/>
    </location>
</feature>
<dbReference type="EMBL" id="JACHXY010000001">
    <property type="protein sequence ID" value="MBB3157307.1"/>
    <property type="molecule type" value="Genomic_DNA"/>
</dbReference>